<evidence type="ECO:0000313" key="1">
    <source>
        <dbReference type="EMBL" id="KAK4026608.1"/>
    </source>
</evidence>
<comment type="caution">
    <text evidence="1">The sequence shown here is derived from an EMBL/GenBank/DDBJ whole genome shotgun (WGS) entry which is preliminary data.</text>
</comment>
<organism evidence="1 2">
    <name type="scientific">Daphnia magna</name>
    <dbReference type="NCBI Taxonomy" id="35525"/>
    <lineage>
        <taxon>Eukaryota</taxon>
        <taxon>Metazoa</taxon>
        <taxon>Ecdysozoa</taxon>
        <taxon>Arthropoda</taxon>
        <taxon>Crustacea</taxon>
        <taxon>Branchiopoda</taxon>
        <taxon>Diplostraca</taxon>
        <taxon>Cladocera</taxon>
        <taxon>Anomopoda</taxon>
        <taxon>Daphniidae</taxon>
        <taxon>Daphnia</taxon>
    </lineage>
</organism>
<protein>
    <submittedName>
        <fullName evidence="1">Uncharacterized protein</fullName>
    </submittedName>
</protein>
<gene>
    <name evidence="1" type="ORF">OUZ56_015609</name>
</gene>
<reference evidence="1 2" key="1">
    <citation type="journal article" date="2023" name="Nucleic Acids Res.">
        <title>The hologenome of Daphnia magna reveals possible DNA methylation and microbiome-mediated evolution of the host genome.</title>
        <authorList>
            <person name="Chaturvedi A."/>
            <person name="Li X."/>
            <person name="Dhandapani V."/>
            <person name="Marshall H."/>
            <person name="Kissane S."/>
            <person name="Cuenca-Cambronero M."/>
            <person name="Asole G."/>
            <person name="Calvet F."/>
            <person name="Ruiz-Romero M."/>
            <person name="Marangio P."/>
            <person name="Guigo R."/>
            <person name="Rago D."/>
            <person name="Mirbahai L."/>
            <person name="Eastwood N."/>
            <person name="Colbourne J.K."/>
            <person name="Zhou J."/>
            <person name="Mallon E."/>
            <person name="Orsini L."/>
        </authorList>
    </citation>
    <scope>NUCLEOTIDE SEQUENCE [LARGE SCALE GENOMIC DNA]</scope>
    <source>
        <strain evidence="1">LRV0_1</strain>
    </source>
</reference>
<keyword evidence="2" id="KW-1185">Reference proteome</keyword>
<accession>A0ABR0ANS9</accession>
<evidence type="ECO:0000313" key="2">
    <source>
        <dbReference type="Proteomes" id="UP001234178"/>
    </source>
</evidence>
<proteinExistence type="predicted"/>
<sequence>MYPKTLTSGYHESFFVDDASPFKTSVNGRANKQFELYVTASKTVTEETVERHNDETSQFPICSFDVSGTLATVPGSLYT</sequence>
<dbReference type="EMBL" id="JAOYFB010000038">
    <property type="protein sequence ID" value="KAK4026608.1"/>
    <property type="molecule type" value="Genomic_DNA"/>
</dbReference>
<name>A0ABR0ANS9_9CRUS</name>
<dbReference type="Proteomes" id="UP001234178">
    <property type="component" value="Unassembled WGS sequence"/>
</dbReference>